<sequence length="381" mass="37776">MPSALVAALTAPLRELQSLVGPGSGAELATALHDVRNALHEVSASTSQAWRRAAPHWTGFGADAAERVVTATAAQTEELAGRVGRLGESADAADAAVARAHQRLRDIVGAFEARAAALEPYLDSPGVTEELMAEARRSLAEAAAVVDQLRAELDGHAAGIVAGAPAPASTTPAGAVGTAPSGFGAPMSPMGSAGGLGSSAGGLGSSAGGLGTNAGGLSSSAGGLGSLVRDIAELSRPEAPVPTPDAATFGDGVAVRLPDGSTATAPNAVAASAVRHALTQLGVPYDWGGTMPGVGLDCSGLTQWAYSEAGLNLPRLAQEQDIGAPVAAGDLRPGDLAVWDGHVAMVVGNGQMIEAGDPVQLSSIRTSNAGQGFQGFWRPTA</sequence>
<evidence type="ECO:0000256" key="4">
    <source>
        <dbReference type="ARBA" id="ARBA00022807"/>
    </source>
</evidence>
<dbReference type="Gene3D" id="3.90.1720.10">
    <property type="entry name" value="endopeptidase domain like (from Nostoc punctiforme)"/>
    <property type="match status" value="1"/>
</dbReference>
<protein>
    <submittedName>
        <fullName evidence="5">Glycoside hydrolase</fullName>
    </submittedName>
</protein>
<reference evidence="5 6" key="1">
    <citation type="journal article" date="2019" name="Emerg. Microbes Infect.">
        <title>Comprehensive subspecies identification of 175 nontuberculous mycobacteria species based on 7547 genomic profiles.</title>
        <authorList>
            <person name="Matsumoto Y."/>
            <person name="Kinjo T."/>
            <person name="Motooka D."/>
            <person name="Nabeya D."/>
            <person name="Jung N."/>
            <person name="Uechi K."/>
            <person name="Horii T."/>
            <person name="Iida T."/>
            <person name="Fujita J."/>
            <person name="Nakamura S."/>
        </authorList>
    </citation>
    <scope>NUCLEOTIDE SEQUENCE [LARGE SCALE GENOMIC DNA]</scope>
    <source>
        <strain evidence="5 6">JCM 18439</strain>
    </source>
</reference>
<gene>
    <name evidence="5" type="ORF">MCEL_21130</name>
</gene>
<dbReference type="InterPro" id="IPR038765">
    <property type="entry name" value="Papain-like_cys_pep_sf"/>
</dbReference>
<dbReference type="PANTHER" id="PTHR47359">
    <property type="entry name" value="PEPTIDOGLYCAN DL-ENDOPEPTIDASE CWLO"/>
    <property type="match status" value="1"/>
</dbReference>
<accession>A0A1X0C2E0</accession>
<dbReference type="GO" id="GO:0008234">
    <property type="term" value="F:cysteine-type peptidase activity"/>
    <property type="evidence" value="ECO:0007669"/>
    <property type="project" value="UniProtKB-KW"/>
</dbReference>
<dbReference type="InterPro" id="IPR051794">
    <property type="entry name" value="PG_Endopeptidase_C40"/>
</dbReference>
<keyword evidence="2" id="KW-0645">Protease</keyword>
<evidence type="ECO:0000313" key="6">
    <source>
        <dbReference type="Proteomes" id="UP000466431"/>
    </source>
</evidence>
<keyword evidence="3 5" id="KW-0378">Hydrolase</keyword>
<keyword evidence="6" id="KW-1185">Reference proteome</keyword>
<evidence type="ECO:0000256" key="3">
    <source>
        <dbReference type="ARBA" id="ARBA00022801"/>
    </source>
</evidence>
<dbReference type="RefSeq" id="WP_067225207.1">
    <property type="nucleotide sequence ID" value="NZ_AP022591.1"/>
</dbReference>
<dbReference type="AlphaFoldDB" id="A0A1X0C2E0"/>
<dbReference type="Proteomes" id="UP000466431">
    <property type="component" value="Chromosome"/>
</dbReference>
<dbReference type="STRING" id="1249101.BST21_00070"/>
<evidence type="ECO:0000256" key="1">
    <source>
        <dbReference type="ARBA" id="ARBA00007074"/>
    </source>
</evidence>
<proteinExistence type="inferred from homology"/>
<dbReference type="InterPro" id="IPR000064">
    <property type="entry name" value="NLP_P60_dom"/>
</dbReference>
<name>A0A1X0C2E0_MYCCF</name>
<dbReference type="EMBL" id="AP022591">
    <property type="protein sequence ID" value="BBY43818.1"/>
    <property type="molecule type" value="Genomic_DNA"/>
</dbReference>
<dbReference type="PROSITE" id="PS51935">
    <property type="entry name" value="NLPC_P60"/>
    <property type="match status" value="1"/>
</dbReference>
<evidence type="ECO:0000313" key="5">
    <source>
        <dbReference type="EMBL" id="BBY43818.1"/>
    </source>
</evidence>
<dbReference type="OrthoDB" id="9815778at2"/>
<dbReference type="KEGG" id="mcee:MCEL_21130"/>
<dbReference type="SUPFAM" id="SSF54001">
    <property type="entry name" value="Cysteine proteinases"/>
    <property type="match status" value="1"/>
</dbReference>
<dbReference type="Pfam" id="PF00877">
    <property type="entry name" value="NLPC_P60"/>
    <property type="match status" value="1"/>
</dbReference>
<evidence type="ECO:0000256" key="2">
    <source>
        <dbReference type="ARBA" id="ARBA00022670"/>
    </source>
</evidence>
<keyword evidence="4" id="KW-0788">Thiol protease</keyword>
<dbReference type="PANTHER" id="PTHR47359:SF3">
    <property type="entry name" value="NLP_P60 DOMAIN-CONTAINING PROTEIN-RELATED"/>
    <property type="match status" value="1"/>
</dbReference>
<dbReference type="GO" id="GO:0006508">
    <property type="term" value="P:proteolysis"/>
    <property type="evidence" value="ECO:0007669"/>
    <property type="project" value="UniProtKB-KW"/>
</dbReference>
<comment type="similarity">
    <text evidence="1">Belongs to the peptidase C40 family.</text>
</comment>
<organism evidence="5 6">
    <name type="scientific">Mycolicibacterium celeriflavum</name>
    <name type="common">Mycobacterium celeriflavum</name>
    <dbReference type="NCBI Taxonomy" id="1249101"/>
    <lineage>
        <taxon>Bacteria</taxon>
        <taxon>Bacillati</taxon>
        <taxon>Actinomycetota</taxon>
        <taxon>Actinomycetes</taxon>
        <taxon>Mycobacteriales</taxon>
        <taxon>Mycobacteriaceae</taxon>
        <taxon>Mycolicibacterium</taxon>
    </lineage>
</organism>